<feature type="non-terminal residue" evidence="2">
    <location>
        <position position="1"/>
    </location>
</feature>
<feature type="compositionally biased region" description="Basic and acidic residues" evidence="1">
    <location>
        <begin position="283"/>
        <end position="296"/>
    </location>
</feature>
<feature type="compositionally biased region" description="Basic residues" evidence="1">
    <location>
        <begin position="177"/>
        <end position="187"/>
    </location>
</feature>
<feature type="compositionally biased region" description="Basic and acidic residues" evidence="1">
    <location>
        <begin position="212"/>
        <end position="234"/>
    </location>
</feature>
<gene>
    <name evidence="2" type="ORF">HID58_089135</name>
</gene>
<dbReference type="EMBL" id="JAGKQM010000019">
    <property type="protein sequence ID" value="KAH0860874.1"/>
    <property type="molecule type" value="Genomic_DNA"/>
</dbReference>
<comment type="caution">
    <text evidence="2">The sequence shown here is derived from an EMBL/GenBank/DDBJ whole genome shotgun (WGS) entry which is preliminary data.</text>
</comment>
<evidence type="ECO:0000313" key="3">
    <source>
        <dbReference type="Proteomes" id="UP000824890"/>
    </source>
</evidence>
<proteinExistence type="predicted"/>
<name>A0ABQ7XY53_BRANA</name>
<accession>A0ABQ7XY53</accession>
<keyword evidence="3" id="KW-1185">Reference proteome</keyword>
<feature type="region of interest" description="Disordered" evidence="1">
    <location>
        <begin position="89"/>
        <end position="369"/>
    </location>
</feature>
<dbReference type="Proteomes" id="UP000824890">
    <property type="component" value="Unassembled WGS sequence"/>
</dbReference>
<evidence type="ECO:0008006" key="4">
    <source>
        <dbReference type="Google" id="ProtNLM"/>
    </source>
</evidence>
<evidence type="ECO:0000256" key="1">
    <source>
        <dbReference type="SAM" id="MobiDB-lite"/>
    </source>
</evidence>
<evidence type="ECO:0000313" key="2">
    <source>
        <dbReference type="EMBL" id="KAH0860874.1"/>
    </source>
</evidence>
<sequence length="369" mass="42544">INAELPLKFSLRAQLPSGEIVPVSLEYVNLHRWCHSCRLISHEEDTCPTLSEEQRENHRLIKEANREANRDQGQQSILDMNRKGDLSKRFSAAAPKAPSYLERRSGKGTQRDNRDRVWKRMDSRYAPRDDHREKNRHAPRERDILPPSKEAYNKRRYDDSFAASKHREKARREERKRTNRSPPKTHPRSPPNSEERKKKSWYEMTLEEEEEVSKQATDDKDKPYSGDPELNEKILEDDDWMIDGENFDDDDLMDEDDLLYDGNHKEEEVEQPMAPQTTPRPIANERDGEKKAEETLNRPVGNATWPGSSNNHQQPPTLSSQSPFKKKKGSPNPNAAGLSLRKRSMLKGRASPKTKDGPALGSNSYMVGL</sequence>
<organism evidence="2 3">
    <name type="scientific">Brassica napus</name>
    <name type="common">Rape</name>
    <dbReference type="NCBI Taxonomy" id="3708"/>
    <lineage>
        <taxon>Eukaryota</taxon>
        <taxon>Viridiplantae</taxon>
        <taxon>Streptophyta</taxon>
        <taxon>Embryophyta</taxon>
        <taxon>Tracheophyta</taxon>
        <taxon>Spermatophyta</taxon>
        <taxon>Magnoliopsida</taxon>
        <taxon>eudicotyledons</taxon>
        <taxon>Gunneridae</taxon>
        <taxon>Pentapetalae</taxon>
        <taxon>rosids</taxon>
        <taxon>malvids</taxon>
        <taxon>Brassicales</taxon>
        <taxon>Brassicaceae</taxon>
        <taxon>Brassiceae</taxon>
        <taxon>Brassica</taxon>
    </lineage>
</organism>
<reference evidence="2 3" key="1">
    <citation type="submission" date="2021-05" db="EMBL/GenBank/DDBJ databases">
        <title>Genome Assembly of Synthetic Allotetraploid Brassica napus Reveals Homoeologous Exchanges between Subgenomes.</title>
        <authorList>
            <person name="Davis J.T."/>
        </authorList>
    </citation>
    <scope>NUCLEOTIDE SEQUENCE [LARGE SCALE GENOMIC DNA]</scope>
    <source>
        <strain evidence="3">cv. Da-Ae</strain>
        <tissue evidence="2">Seedling</tissue>
    </source>
</reference>
<feature type="compositionally biased region" description="Polar residues" evidence="1">
    <location>
        <begin position="305"/>
        <end position="323"/>
    </location>
</feature>
<feature type="compositionally biased region" description="Acidic residues" evidence="1">
    <location>
        <begin position="235"/>
        <end position="259"/>
    </location>
</feature>
<feature type="compositionally biased region" description="Basic and acidic residues" evidence="1">
    <location>
        <begin position="101"/>
        <end position="144"/>
    </location>
</feature>
<protein>
    <recommendedName>
        <fullName evidence="4">Zinc knuckle CX2CX4HX4C domain-containing protein</fullName>
    </recommendedName>
</protein>
<feature type="compositionally biased region" description="Basic residues" evidence="1">
    <location>
        <begin position="340"/>
        <end position="352"/>
    </location>
</feature>